<feature type="domain" description="Exocyst complex component Sec8 middle helical bundle" evidence="8">
    <location>
        <begin position="271"/>
        <end position="506"/>
    </location>
</feature>
<accession>A0AAD9UYZ8</accession>
<dbReference type="GO" id="GO:0090522">
    <property type="term" value="P:vesicle tethering involved in exocytosis"/>
    <property type="evidence" value="ECO:0007669"/>
    <property type="project" value="UniProtKB-UniRule"/>
</dbReference>
<organism evidence="9 10">
    <name type="scientific">Acropora cervicornis</name>
    <name type="common">Staghorn coral</name>
    <dbReference type="NCBI Taxonomy" id="6130"/>
    <lineage>
        <taxon>Eukaryota</taxon>
        <taxon>Metazoa</taxon>
        <taxon>Cnidaria</taxon>
        <taxon>Anthozoa</taxon>
        <taxon>Hexacorallia</taxon>
        <taxon>Scleractinia</taxon>
        <taxon>Astrocoeniina</taxon>
        <taxon>Acroporidae</taxon>
        <taxon>Acropora</taxon>
    </lineage>
</organism>
<proteinExistence type="inferred from homology"/>
<evidence type="ECO:0000256" key="3">
    <source>
        <dbReference type="ARBA" id="ARBA00022483"/>
    </source>
</evidence>
<keyword evidence="3 5" id="KW-0268">Exocytosis</keyword>
<evidence type="ECO:0000256" key="2">
    <source>
        <dbReference type="ARBA" id="ARBA00022448"/>
    </source>
</evidence>
<dbReference type="PANTHER" id="PTHR14146:SF0">
    <property type="entry name" value="EXOCYST COMPLEX COMPONENT 4"/>
    <property type="match status" value="1"/>
</dbReference>
<dbReference type="AlphaFoldDB" id="A0AAD9UYZ8"/>
<dbReference type="EMBL" id="JARQWQ010000066">
    <property type="protein sequence ID" value="KAK2554927.1"/>
    <property type="molecule type" value="Genomic_DNA"/>
</dbReference>
<evidence type="ECO:0000256" key="1">
    <source>
        <dbReference type="ARBA" id="ARBA00010470"/>
    </source>
</evidence>
<comment type="caution">
    <text evidence="9">The sequence shown here is derived from an EMBL/GenBank/DDBJ whole genome shotgun (WGS) entry which is preliminary data.</text>
</comment>
<evidence type="ECO:0000259" key="7">
    <source>
        <dbReference type="Pfam" id="PF04048"/>
    </source>
</evidence>
<keyword evidence="2 5" id="KW-0813">Transport</keyword>
<feature type="domain" description="Exocyst complex component Sec8 N-terminal" evidence="7">
    <location>
        <begin position="47"/>
        <end position="141"/>
    </location>
</feature>
<evidence type="ECO:0000259" key="8">
    <source>
        <dbReference type="Pfam" id="PF20652"/>
    </source>
</evidence>
<dbReference type="InterPro" id="IPR007191">
    <property type="entry name" value="Sec8_exocyst_N"/>
</dbReference>
<feature type="region of interest" description="Disordered" evidence="6">
    <location>
        <begin position="240"/>
        <end position="266"/>
    </location>
</feature>
<dbReference type="Pfam" id="PF20652">
    <property type="entry name" value="Sec8_C"/>
    <property type="match status" value="1"/>
</dbReference>
<dbReference type="GO" id="GO:0006893">
    <property type="term" value="P:Golgi to plasma membrane transport"/>
    <property type="evidence" value="ECO:0007669"/>
    <property type="project" value="TreeGrafter"/>
</dbReference>
<feature type="compositionally biased region" description="Polar residues" evidence="6">
    <location>
        <begin position="243"/>
        <end position="262"/>
    </location>
</feature>
<sequence>MAAFEMAFTGRRQRESSSSKVLLSVITTLLSSDNVERREIEKERLQHELRVCDEKLNRQVEAHQDHLKSSIQTFTGISTRIAASLDKVKALRENLQVCMSLLHCKREELKKYWMDGLEYNEVLNLLDKIDQVKNVPEQIEKYKKKKYYLHSTELLVSTVSLLEGSLSGVEALRHLRLDLQGRKKVEHEILIKNLNTHLYLKSEKSRQKITKLAQYMSDESSLGESSSLVRSGTTFKKSHTRSASRSLMLEQSSSGDESFSTEITEDLSADPEADSDHFMIVIIESLSLLGKIPEALEAIKKRMKIEMSLIVHRATTLVAKKIGQPAEVVLQQNQSHHLMELLDVVFELFRGVAHAHETILSAIHRVIKSSVYPTDFGDADLYTIDVVWSEIQFAIQVLLGDYLDVQNTATQQGPMTFTDSSDVAAFFALRRRGPVKSDERRALYRFEGSSSAISMNAYIRERRQECIAGTANEDDDDTYGEPLHTTKPQLLCKPNPRNITVVFIPLMSFVSEIEAAIKVKGEMRCTLYGFITDYVKDIFVEEIYFDIREKLKEVTQDRETFRRTTDPNILKFLGANRPLLQSTATVAQLIQDLKNLMHSIPNYSPQFLEMVCGMLTIFKMSCYDAYRTLLRYSGEAEKSTHVFSANWTKDEDISRCLRSLPNWPGLHHHHSHRQRKEEEEQDVQASRKRNEKETEILTDNLGQHILKNSELLFDTRDLRTLANLQESMEWLACHIRVFTTNLKGQSTAISLTGESQERIKVQEIPPVSQETLKSLTTLSEDFQNISESCLLVLHLEIRCHCFFYLIGALQESNYMCNSNAMDPDPNVIDLNKSLSSFEEIATACMGHYKFRYLFEGVGFLVSSILVSNISQIKRINPNGIKKMCRNIFAIQQNLTNITMTREGDLDRARQYYELLYSNPDEILTSIVEQGPKFCQKEYADLLSLQARSQTIRDNNAHERRLQKLKEIYRK</sequence>
<dbReference type="InterPro" id="IPR039682">
    <property type="entry name" value="Sec8/EXOC4"/>
</dbReference>
<gene>
    <name evidence="9" type="ORF">P5673_023610</name>
</gene>
<dbReference type="GO" id="GO:0000145">
    <property type="term" value="C:exocyst"/>
    <property type="evidence" value="ECO:0007669"/>
    <property type="project" value="UniProtKB-UniRule"/>
</dbReference>
<evidence type="ECO:0000313" key="9">
    <source>
        <dbReference type="EMBL" id="KAK2554927.1"/>
    </source>
</evidence>
<dbReference type="InterPro" id="IPR048630">
    <property type="entry name" value="Sec8_M"/>
</dbReference>
<comment type="function">
    <text evidence="5">Component of the exocyst complex involved in the docking of exocytic vesicles with fusion sites on the plasma membrane.</text>
</comment>
<evidence type="ECO:0000256" key="4">
    <source>
        <dbReference type="ARBA" id="ARBA00022927"/>
    </source>
</evidence>
<dbReference type="PANTHER" id="PTHR14146">
    <property type="entry name" value="EXOCYST COMPLEX COMPONENT 4"/>
    <property type="match status" value="1"/>
</dbReference>
<dbReference type="GO" id="GO:0006612">
    <property type="term" value="P:protein targeting to membrane"/>
    <property type="evidence" value="ECO:0007669"/>
    <property type="project" value="UniProtKB-UniRule"/>
</dbReference>
<dbReference type="Proteomes" id="UP001249851">
    <property type="component" value="Unassembled WGS sequence"/>
</dbReference>
<feature type="region of interest" description="Disordered" evidence="6">
    <location>
        <begin position="667"/>
        <end position="691"/>
    </location>
</feature>
<keyword evidence="4 5" id="KW-0653">Protein transport</keyword>
<keyword evidence="10" id="KW-1185">Reference proteome</keyword>
<name>A0AAD9UYZ8_ACRCE</name>
<reference evidence="9" key="2">
    <citation type="journal article" date="2023" name="Science">
        <title>Genomic signatures of disease resistance in endangered staghorn corals.</title>
        <authorList>
            <person name="Vollmer S.V."/>
            <person name="Selwyn J.D."/>
            <person name="Despard B.A."/>
            <person name="Roesel C.L."/>
        </authorList>
    </citation>
    <scope>NUCLEOTIDE SEQUENCE</scope>
    <source>
        <strain evidence="9">K2</strain>
    </source>
</reference>
<dbReference type="GO" id="GO:0015031">
    <property type="term" value="P:protein transport"/>
    <property type="evidence" value="ECO:0007669"/>
    <property type="project" value="UniProtKB-KW"/>
</dbReference>
<comment type="similarity">
    <text evidence="1 5">Belongs to the SEC8 family.</text>
</comment>
<dbReference type="GO" id="GO:0006904">
    <property type="term" value="P:vesicle docking involved in exocytosis"/>
    <property type="evidence" value="ECO:0007669"/>
    <property type="project" value="InterPro"/>
</dbReference>
<dbReference type="Pfam" id="PF04048">
    <property type="entry name" value="Sec8_N"/>
    <property type="match status" value="1"/>
</dbReference>
<evidence type="ECO:0000313" key="10">
    <source>
        <dbReference type="Proteomes" id="UP001249851"/>
    </source>
</evidence>
<evidence type="ECO:0000256" key="6">
    <source>
        <dbReference type="SAM" id="MobiDB-lite"/>
    </source>
</evidence>
<evidence type="ECO:0000256" key="5">
    <source>
        <dbReference type="RuleBase" id="RU367079"/>
    </source>
</evidence>
<reference evidence="9" key="1">
    <citation type="journal article" date="2023" name="G3 (Bethesda)">
        <title>Whole genome assembly and annotation of the endangered Caribbean coral Acropora cervicornis.</title>
        <authorList>
            <person name="Selwyn J.D."/>
            <person name="Vollmer S.V."/>
        </authorList>
    </citation>
    <scope>NUCLEOTIDE SEQUENCE</scope>
    <source>
        <strain evidence="9">K2</strain>
    </source>
</reference>
<protein>
    <recommendedName>
        <fullName evidence="5">Exocyst complex component Sec8</fullName>
    </recommendedName>
</protein>